<evidence type="ECO:0000313" key="4">
    <source>
        <dbReference type="WBParaSite" id="PSU_v2.g11334.t1"/>
    </source>
</evidence>
<organism evidence="3 4">
    <name type="scientific">Panagrolaimus superbus</name>
    <dbReference type="NCBI Taxonomy" id="310955"/>
    <lineage>
        <taxon>Eukaryota</taxon>
        <taxon>Metazoa</taxon>
        <taxon>Ecdysozoa</taxon>
        <taxon>Nematoda</taxon>
        <taxon>Chromadorea</taxon>
        <taxon>Rhabditida</taxon>
        <taxon>Tylenchina</taxon>
        <taxon>Panagrolaimomorpha</taxon>
        <taxon>Panagrolaimoidea</taxon>
        <taxon>Panagrolaimidae</taxon>
        <taxon>Panagrolaimus</taxon>
    </lineage>
</organism>
<dbReference type="GO" id="GO:0031380">
    <property type="term" value="C:nuclear RNA-directed RNA polymerase complex"/>
    <property type="evidence" value="ECO:0007669"/>
    <property type="project" value="TreeGrafter"/>
</dbReference>
<dbReference type="InterPro" id="IPR007855">
    <property type="entry name" value="RDRP"/>
</dbReference>
<feature type="domain" description="RDRP core" evidence="2">
    <location>
        <begin position="6"/>
        <end position="130"/>
    </location>
</feature>
<protein>
    <recommendedName>
        <fullName evidence="1">RNA-dependent RNA polymerase</fullName>
        <ecNumber evidence="1">2.7.7.48</ecNumber>
    </recommendedName>
</protein>
<dbReference type="PANTHER" id="PTHR23079:SF57">
    <property type="entry name" value="RNA-DIRECTED RNA POLYMERASE"/>
    <property type="match status" value="1"/>
</dbReference>
<name>A0A914XXS8_9BILA</name>
<comment type="similarity">
    <text evidence="1">Belongs to the RdRP family.</text>
</comment>
<keyword evidence="1" id="KW-0696">RNA-directed RNA polymerase</keyword>
<keyword evidence="3" id="KW-1185">Reference proteome</keyword>
<dbReference type="GO" id="GO:0003723">
    <property type="term" value="F:RNA binding"/>
    <property type="evidence" value="ECO:0007669"/>
    <property type="project" value="UniProtKB-KW"/>
</dbReference>
<dbReference type="InterPro" id="IPR057596">
    <property type="entry name" value="RDRP_core"/>
</dbReference>
<dbReference type="Pfam" id="PF05183">
    <property type="entry name" value="RdRP"/>
    <property type="match status" value="1"/>
</dbReference>
<sequence>MLFLDHNEPAFDYTPKEAKPLELSENEIKMNLTQHMINFFTLYVSQDSVGTIANSHLANSDLYGINSKHCLSIALKHNQAVDFVKSGVLPPELTKKWEGDDLPPEKVPKFYEKNHVPTYKSSRLLGNLHSRATEVREFIRVEEISSVDEIIKIDESVLMPGDAIYQDIAQSAYHDYRTLIRSICETYGINNEGQLFSGCFTASKKQINGKDDDQMANVQRIVEEQVATIYAKFRSNFFDEFGGIIKNTELDERKHNGVRETFRRFWTISFIWMAYF</sequence>
<evidence type="ECO:0000256" key="1">
    <source>
        <dbReference type="RuleBase" id="RU363098"/>
    </source>
</evidence>
<evidence type="ECO:0000313" key="3">
    <source>
        <dbReference type="Proteomes" id="UP000887577"/>
    </source>
</evidence>
<proteinExistence type="inferred from homology"/>
<dbReference type="GO" id="GO:0003968">
    <property type="term" value="F:RNA-directed RNA polymerase activity"/>
    <property type="evidence" value="ECO:0007669"/>
    <property type="project" value="UniProtKB-KW"/>
</dbReference>
<dbReference type="Proteomes" id="UP000887577">
    <property type="component" value="Unplaced"/>
</dbReference>
<dbReference type="EC" id="2.7.7.48" evidence="1"/>
<reference evidence="4" key="1">
    <citation type="submission" date="2022-11" db="UniProtKB">
        <authorList>
            <consortium name="WormBaseParasite"/>
        </authorList>
    </citation>
    <scope>IDENTIFICATION</scope>
</reference>
<evidence type="ECO:0000259" key="2">
    <source>
        <dbReference type="Pfam" id="PF05183"/>
    </source>
</evidence>
<dbReference type="GO" id="GO:0030422">
    <property type="term" value="P:siRNA processing"/>
    <property type="evidence" value="ECO:0007669"/>
    <property type="project" value="TreeGrafter"/>
</dbReference>
<comment type="catalytic activity">
    <reaction evidence="1">
        <text>RNA(n) + a ribonucleoside 5'-triphosphate = RNA(n+1) + diphosphate</text>
        <dbReference type="Rhea" id="RHEA:21248"/>
        <dbReference type="Rhea" id="RHEA-COMP:14527"/>
        <dbReference type="Rhea" id="RHEA-COMP:17342"/>
        <dbReference type="ChEBI" id="CHEBI:33019"/>
        <dbReference type="ChEBI" id="CHEBI:61557"/>
        <dbReference type="ChEBI" id="CHEBI:140395"/>
        <dbReference type="EC" id="2.7.7.48"/>
    </reaction>
</comment>
<keyword evidence="1" id="KW-0808">Transferase</keyword>
<keyword evidence="1" id="KW-0694">RNA-binding</keyword>
<dbReference type="AlphaFoldDB" id="A0A914XXS8"/>
<accession>A0A914XXS8</accession>
<dbReference type="WBParaSite" id="PSU_v2.g11334.t1">
    <property type="protein sequence ID" value="PSU_v2.g11334.t1"/>
    <property type="gene ID" value="PSU_v2.g11334"/>
</dbReference>
<dbReference type="PANTHER" id="PTHR23079">
    <property type="entry name" value="RNA-DEPENDENT RNA POLYMERASE"/>
    <property type="match status" value="1"/>
</dbReference>
<keyword evidence="1" id="KW-0548">Nucleotidyltransferase</keyword>